<evidence type="ECO:0000313" key="1">
    <source>
        <dbReference type="EMBL" id="VAW71976.1"/>
    </source>
</evidence>
<organism evidence="1">
    <name type="scientific">hydrothermal vent metagenome</name>
    <dbReference type="NCBI Taxonomy" id="652676"/>
    <lineage>
        <taxon>unclassified sequences</taxon>
        <taxon>metagenomes</taxon>
        <taxon>ecological metagenomes</taxon>
    </lineage>
</organism>
<dbReference type="AlphaFoldDB" id="A0A3B0YTZ2"/>
<name>A0A3B0YTZ2_9ZZZZ</name>
<gene>
    <name evidence="1" type="ORF">MNBD_GAMMA14-2060</name>
</gene>
<proteinExistence type="predicted"/>
<dbReference type="EMBL" id="UOFM01000003">
    <property type="protein sequence ID" value="VAW71976.1"/>
    <property type="molecule type" value="Genomic_DNA"/>
</dbReference>
<sequence>MSSSLIKETKKLLAGKASRLEDEELEYLAREITKLGFKIGFARAYATGPAMMAKLLHELESKEEQIDQIHKALGM</sequence>
<accession>A0A3B0YTZ2</accession>
<protein>
    <submittedName>
        <fullName evidence="1">Uncharacterized protein</fullName>
    </submittedName>
</protein>
<reference evidence="1" key="1">
    <citation type="submission" date="2018-06" db="EMBL/GenBank/DDBJ databases">
        <authorList>
            <person name="Zhirakovskaya E."/>
        </authorList>
    </citation>
    <scope>NUCLEOTIDE SEQUENCE</scope>
</reference>